<evidence type="ECO:0000256" key="1">
    <source>
        <dbReference type="SAM" id="MobiDB-lite"/>
    </source>
</evidence>
<dbReference type="Proteomes" id="UP000828390">
    <property type="component" value="Unassembled WGS sequence"/>
</dbReference>
<dbReference type="EMBL" id="JAIWYP010000003">
    <property type="protein sequence ID" value="KAH3855613.1"/>
    <property type="molecule type" value="Genomic_DNA"/>
</dbReference>
<evidence type="ECO:0000313" key="2">
    <source>
        <dbReference type="EMBL" id="KAH3855613.1"/>
    </source>
</evidence>
<feature type="region of interest" description="Disordered" evidence="1">
    <location>
        <begin position="88"/>
        <end position="113"/>
    </location>
</feature>
<reference evidence="2" key="1">
    <citation type="journal article" date="2019" name="bioRxiv">
        <title>The Genome of the Zebra Mussel, Dreissena polymorpha: A Resource for Invasive Species Research.</title>
        <authorList>
            <person name="McCartney M.A."/>
            <person name="Auch B."/>
            <person name="Kono T."/>
            <person name="Mallez S."/>
            <person name="Zhang Y."/>
            <person name="Obille A."/>
            <person name="Becker A."/>
            <person name="Abrahante J.E."/>
            <person name="Garbe J."/>
            <person name="Badalamenti J.P."/>
            <person name="Herman A."/>
            <person name="Mangelson H."/>
            <person name="Liachko I."/>
            <person name="Sullivan S."/>
            <person name="Sone E.D."/>
            <person name="Koren S."/>
            <person name="Silverstein K.A.T."/>
            <person name="Beckman K.B."/>
            <person name="Gohl D.M."/>
        </authorList>
    </citation>
    <scope>NUCLEOTIDE SEQUENCE</scope>
    <source>
        <strain evidence="2">Duluth1</strain>
        <tissue evidence="2">Whole animal</tissue>
    </source>
</reference>
<reference evidence="2" key="2">
    <citation type="submission" date="2020-11" db="EMBL/GenBank/DDBJ databases">
        <authorList>
            <person name="McCartney M.A."/>
            <person name="Auch B."/>
            <person name="Kono T."/>
            <person name="Mallez S."/>
            <person name="Becker A."/>
            <person name="Gohl D.M."/>
            <person name="Silverstein K.A.T."/>
            <person name="Koren S."/>
            <person name="Bechman K.B."/>
            <person name="Herman A."/>
            <person name="Abrahante J.E."/>
            <person name="Garbe J."/>
        </authorList>
    </citation>
    <scope>NUCLEOTIDE SEQUENCE</scope>
    <source>
        <strain evidence="2">Duluth1</strain>
        <tissue evidence="2">Whole animal</tissue>
    </source>
</reference>
<evidence type="ECO:0000313" key="3">
    <source>
        <dbReference type="Proteomes" id="UP000828390"/>
    </source>
</evidence>
<sequence length="113" mass="12147">MHRSTSDHMASVILRSFHGTGQDVDHVALAIRRSTSDLIAPAIRRSFPGDVDHMASAMRRSTSNHMAPAILRSLPGNVTGHFMTGPFTGHRSLTARGPVRSPGSRPVTSPVIL</sequence>
<protein>
    <submittedName>
        <fullName evidence="2">Uncharacterized protein</fullName>
    </submittedName>
</protein>
<keyword evidence="3" id="KW-1185">Reference proteome</keyword>
<organism evidence="2 3">
    <name type="scientific">Dreissena polymorpha</name>
    <name type="common">Zebra mussel</name>
    <name type="synonym">Mytilus polymorpha</name>
    <dbReference type="NCBI Taxonomy" id="45954"/>
    <lineage>
        <taxon>Eukaryota</taxon>
        <taxon>Metazoa</taxon>
        <taxon>Spiralia</taxon>
        <taxon>Lophotrochozoa</taxon>
        <taxon>Mollusca</taxon>
        <taxon>Bivalvia</taxon>
        <taxon>Autobranchia</taxon>
        <taxon>Heteroconchia</taxon>
        <taxon>Euheterodonta</taxon>
        <taxon>Imparidentia</taxon>
        <taxon>Neoheterodontei</taxon>
        <taxon>Myida</taxon>
        <taxon>Dreissenoidea</taxon>
        <taxon>Dreissenidae</taxon>
        <taxon>Dreissena</taxon>
    </lineage>
</organism>
<name>A0A9D4R629_DREPO</name>
<gene>
    <name evidence="2" type="ORF">DPMN_098183</name>
</gene>
<proteinExistence type="predicted"/>
<accession>A0A9D4R629</accession>
<dbReference type="AlphaFoldDB" id="A0A9D4R629"/>
<comment type="caution">
    <text evidence="2">The sequence shown here is derived from an EMBL/GenBank/DDBJ whole genome shotgun (WGS) entry which is preliminary data.</text>
</comment>